<dbReference type="STRING" id="1797197.A2Y75_12145"/>
<proteinExistence type="predicted"/>
<protein>
    <submittedName>
        <fullName evidence="1">Uncharacterized protein</fullName>
    </submittedName>
</protein>
<dbReference type="AlphaFoldDB" id="A0A1F2WM90"/>
<name>A0A1F2WM90_9ACTN</name>
<evidence type="ECO:0000313" key="2">
    <source>
        <dbReference type="Proteomes" id="UP000177876"/>
    </source>
</evidence>
<comment type="caution">
    <text evidence="1">The sequence shown here is derived from an EMBL/GenBank/DDBJ whole genome shotgun (WGS) entry which is preliminary data.</text>
</comment>
<reference evidence="1 2" key="1">
    <citation type="journal article" date="2016" name="Nat. Commun.">
        <title>Thousands of microbial genomes shed light on interconnected biogeochemical processes in an aquifer system.</title>
        <authorList>
            <person name="Anantharaman K."/>
            <person name="Brown C.T."/>
            <person name="Hug L.A."/>
            <person name="Sharon I."/>
            <person name="Castelle C.J."/>
            <person name="Probst A.J."/>
            <person name="Thomas B.C."/>
            <person name="Singh A."/>
            <person name="Wilkins M.J."/>
            <person name="Karaoz U."/>
            <person name="Brodie E.L."/>
            <person name="Williams K.H."/>
            <person name="Hubbard S.S."/>
            <person name="Banfield J.F."/>
        </authorList>
    </citation>
    <scope>NUCLEOTIDE SEQUENCE [LARGE SCALE GENOMIC DNA]</scope>
</reference>
<evidence type="ECO:0000313" key="1">
    <source>
        <dbReference type="EMBL" id="OFW57974.1"/>
    </source>
</evidence>
<dbReference type="Proteomes" id="UP000177876">
    <property type="component" value="Unassembled WGS sequence"/>
</dbReference>
<sequence>MEESDRSNFNFPPHCSILDDSSRLEQGWREALISSGDHLKRVLDEYGELDFDCLLEEVEVSTVNGCTECFKVGEPIYRVYVRPRTQLNR</sequence>
<accession>A0A1F2WM90</accession>
<organism evidence="1 2">
    <name type="scientific">Candidatus Solincola sediminis</name>
    <dbReference type="NCBI Taxonomy" id="1797199"/>
    <lineage>
        <taxon>Bacteria</taxon>
        <taxon>Bacillati</taxon>
        <taxon>Actinomycetota</taxon>
        <taxon>Candidatus Geothermincolia</taxon>
        <taxon>Candidatus Geothermincolales</taxon>
        <taxon>Candidatus Geothermincolaceae</taxon>
        <taxon>Candidatus Solincola</taxon>
    </lineage>
</organism>
<dbReference type="EMBL" id="MELK01000028">
    <property type="protein sequence ID" value="OFW57974.1"/>
    <property type="molecule type" value="Genomic_DNA"/>
</dbReference>
<gene>
    <name evidence="1" type="ORF">A2Y75_12145</name>
</gene>